<reference evidence="1" key="1">
    <citation type="submission" date="2020-06" db="EMBL/GenBank/DDBJ databases">
        <title>Whole Genome Sequence of Halomonas aquamarina MB598.</title>
        <authorList>
            <person name="Pervaiz M."/>
            <person name="Fariq A."/>
            <person name="Yasmin A."/>
            <person name="Welch M."/>
        </authorList>
    </citation>
    <scope>NUCLEOTIDE SEQUENCE</scope>
    <source>
        <strain evidence="1">MB598</strain>
    </source>
</reference>
<evidence type="ECO:0000313" key="1">
    <source>
        <dbReference type="EMBL" id="MBZ5488705.1"/>
    </source>
</evidence>
<organism evidence="1 2">
    <name type="scientific">Vreelandella aquamarina</name>
    <dbReference type="NCBI Taxonomy" id="77097"/>
    <lineage>
        <taxon>Bacteria</taxon>
        <taxon>Pseudomonadati</taxon>
        <taxon>Pseudomonadota</taxon>
        <taxon>Gammaproteobacteria</taxon>
        <taxon>Oceanospirillales</taxon>
        <taxon>Halomonadaceae</taxon>
        <taxon>Vreelandella</taxon>
    </lineage>
</organism>
<keyword evidence="2" id="KW-1185">Reference proteome</keyword>
<gene>
    <name evidence="1" type="ORF">HW452_14350</name>
</gene>
<protein>
    <submittedName>
        <fullName evidence="1">Prepilin-type N-terminal cleavage/methylation domain-containing protein</fullName>
    </submittedName>
</protein>
<comment type="caution">
    <text evidence="1">The sequence shown here is derived from an EMBL/GenBank/DDBJ whole genome shotgun (WGS) entry which is preliminary data.</text>
</comment>
<dbReference type="Proteomes" id="UP001319846">
    <property type="component" value="Unassembled WGS sequence"/>
</dbReference>
<accession>A0ACC5VWT3</accession>
<evidence type="ECO:0000313" key="2">
    <source>
        <dbReference type="Proteomes" id="UP001319846"/>
    </source>
</evidence>
<sequence length="143" mass="15728">MPGPRQELHLTQAVYAFAVRAGHPSKDQRGFTLIELVVVMAILGLLAAMAYSGVTRQQQAALRTDARAGLLQAAAELERCHRRRFTYHDCTITPESPTGHYTLAPSHVTARYYLISAASSREDGCATALTLDSRGERLPETCW</sequence>
<dbReference type="EMBL" id="JABYQT010000010">
    <property type="protein sequence ID" value="MBZ5488705.1"/>
    <property type="molecule type" value="Genomic_DNA"/>
</dbReference>
<name>A0ACC5VWT3_9GAMM</name>
<proteinExistence type="predicted"/>